<protein>
    <recommendedName>
        <fullName evidence="1">DUF1204 domain-containing protein</fullName>
    </recommendedName>
</protein>
<organism evidence="2 3">
    <name type="scientific">Arabidopsis thaliana</name>
    <name type="common">Mouse-ear cress</name>
    <dbReference type="NCBI Taxonomy" id="3702"/>
    <lineage>
        <taxon>Eukaryota</taxon>
        <taxon>Viridiplantae</taxon>
        <taxon>Streptophyta</taxon>
        <taxon>Embryophyta</taxon>
        <taxon>Tracheophyta</taxon>
        <taxon>Spermatophyta</taxon>
        <taxon>Magnoliopsida</taxon>
        <taxon>eudicotyledons</taxon>
        <taxon>Gunneridae</taxon>
        <taxon>Pentapetalae</taxon>
        <taxon>rosids</taxon>
        <taxon>malvids</taxon>
        <taxon>Brassicales</taxon>
        <taxon>Brassicaceae</taxon>
        <taxon>Camelineae</taxon>
        <taxon>Arabidopsis</taxon>
    </lineage>
</organism>
<dbReference type="OrthoDB" id="10414730at2759"/>
<evidence type="ECO:0000313" key="2">
    <source>
        <dbReference type="EMBL" id="CAA0360733.1"/>
    </source>
</evidence>
<reference evidence="2 3" key="1">
    <citation type="submission" date="2019-12" db="EMBL/GenBank/DDBJ databases">
        <authorList>
            <person name="Jiao W.-B."/>
            <person name="Schneeberger K."/>
        </authorList>
    </citation>
    <scope>NUCLEOTIDE SEQUENCE [LARGE SCALE GENOMIC DNA]</scope>
    <source>
        <strain evidence="3">cv. C24</strain>
    </source>
</reference>
<dbReference type="EMBL" id="CACSHJ010000088">
    <property type="protein sequence ID" value="CAA0360733.1"/>
    <property type="molecule type" value="Genomic_DNA"/>
</dbReference>
<dbReference type="AlphaFoldDB" id="A0A5S9WY80"/>
<dbReference type="Pfam" id="PF06721">
    <property type="entry name" value="DUF1204"/>
    <property type="match status" value="1"/>
</dbReference>
<dbReference type="Proteomes" id="UP000434276">
    <property type="component" value="Unassembled WGS sequence"/>
</dbReference>
<name>A0A5S9WY80_ARATH</name>
<sequence length="319" mass="36805">MGKASCQFPIYADSFVEGSLVATDVDVFAIVIESSRWWRRFQRVAWLRQTNGQLARIGRRNFQMLELGRKLQVLLARIRRRDSQTLISGRKLQVLLARIEQRILSPSSGKDVLLRIFDHSFSFNYDRKSCPLPDSMIYCGEFARKVIESSREIPPVEFPIAKNLYQTWACKEIKELSENLRKSDSFGRAEKSRFRSSRDDAFRNAHSEWSHFKDEVAIYKGRINQLQKHIFNKRVADESLFMQCQAVGTRKVLKKLIKKCRTIPGETMCELKVDKKKLRDLVDALEITDLHDDDLVAFPEFEDEAVMTTAEGEATSGGS</sequence>
<gene>
    <name evidence="2" type="ORF">C24_LOCUS7638</name>
</gene>
<evidence type="ECO:0000259" key="1">
    <source>
        <dbReference type="Pfam" id="PF06721"/>
    </source>
</evidence>
<evidence type="ECO:0000313" key="3">
    <source>
        <dbReference type="Proteomes" id="UP000434276"/>
    </source>
</evidence>
<feature type="domain" description="DUF1204" evidence="1">
    <location>
        <begin position="180"/>
        <end position="302"/>
    </location>
</feature>
<accession>A0A5S9WY80</accession>
<dbReference type="InterPro" id="IPR009596">
    <property type="entry name" value="DUF1204"/>
</dbReference>
<proteinExistence type="predicted"/>